<feature type="compositionally biased region" description="Low complexity" evidence="1">
    <location>
        <begin position="28"/>
        <end position="48"/>
    </location>
</feature>
<dbReference type="AlphaFoldDB" id="A0A8J4A1R5"/>
<gene>
    <name evidence="2" type="ORF">Voc01_091090</name>
</gene>
<comment type="caution">
    <text evidence="2">The sequence shown here is derived from an EMBL/GenBank/DDBJ whole genome shotgun (WGS) entry which is preliminary data.</text>
</comment>
<dbReference type="Proteomes" id="UP000635606">
    <property type="component" value="Unassembled WGS sequence"/>
</dbReference>
<dbReference type="EMBL" id="BOPH01000131">
    <property type="protein sequence ID" value="GIJ74192.1"/>
    <property type="molecule type" value="Genomic_DNA"/>
</dbReference>
<sequence length="124" mass="11962">MSGFARGADRGAPFFRDALLANARAAALAPEPAAPEAGAPEAAALAPGAPEPAAPEAAPPGTAVPEAAPPDPAPPDAEASGAGSGAGGSTSKRSKPNGYAFAALFRSAARSVRSHVNPASSRPK</sequence>
<protein>
    <submittedName>
        <fullName evidence="2">Uncharacterized protein</fullName>
    </submittedName>
</protein>
<evidence type="ECO:0000256" key="1">
    <source>
        <dbReference type="SAM" id="MobiDB-lite"/>
    </source>
</evidence>
<evidence type="ECO:0000313" key="2">
    <source>
        <dbReference type="EMBL" id="GIJ74192.1"/>
    </source>
</evidence>
<reference evidence="2" key="1">
    <citation type="submission" date="2021-01" db="EMBL/GenBank/DDBJ databases">
        <title>Whole genome shotgun sequence of Virgisporangium ochraceum NBRC 16418.</title>
        <authorList>
            <person name="Komaki H."/>
            <person name="Tamura T."/>
        </authorList>
    </citation>
    <scope>NUCLEOTIDE SEQUENCE</scope>
    <source>
        <strain evidence="2">NBRC 16418</strain>
    </source>
</reference>
<organism evidence="2 3">
    <name type="scientific">Virgisporangium ochraceum</name>
    <dbReference type="NCBI Taxonomy" id="65505"/>
    <lineage>
        <taxon>Bacteria</taxon>
        <taxon>Bacillati</taxon>
        <taxon>Actinomycetota</taxon>
        <taxon>Actinomycetes</taxon>
        <taxon>Micromonosporales</taxon>
        <taxon>Micromonosporaceae</taxon>
        <taxon>Virgisporangium</taxon>
    </lineage>
</organism>
<evidence type="ECO:0000313" key="3">
    <source>
        <dbReference type="Proteomes" id="UP000635606"/>
    </source>
</evidence>
<name>A0A8J4A1R5_9ACTN</name>
<proteinExistence type="predicted"/>
<feature type="region of interest" description="Disordered" evidence="1">
    <location>
        <begin position="28"/>
        <end position="96"/>
    </location>
</feature>
<keyword evidence="3" id="KW-1185">Reference proteome</keyword>
<feature type="compositionally biased region" description="Low complexity" evidence="1">
    <location>
        <begin position="54"/>
        <end position="66"/>
    </location>
</feature>
<accession>A0A8J4A1R5</accession>